<keyword evidence="2" id="KW-0520">NAD</keyword>
<dbReference type="RefSeq" id="WP_377699965.1">
    <property type="nucleotide sequence ID" value="NZ_JBHLWE010000047.1"/>
</dbReference>
<evidence type="ECO:0000256" key="3">
    <source>
        <dbReference type="RuleBase" id="RU003719"/>
    </source>
</evidence>
<comment type="caution">
    <text evidence="6">The sequence shown here is derived from an EMBL/GenBank/DDBJ whole genome shotgun (WGS) entry which is preliminary data.</text>
</comment>
<proteinExistence type="inferred from homology"/>
<gene>
    <name evidence="6" type="ORF">ACFFII_15560</name>
</gene>
<dbReference type="Proteomes" id="UP001589799">
    <property type="component" value="Unassembled WGS sequence"/>
</dbReference>
<name>A0ABV6I7J1_9RHOB</name>
<evidence type="ECO:0000313" key="6">
    <source>
        <dbReference type="EMBL" id="MFC0342182.1"/>
    </source>
</evidence>
<dbReference type="PROSITE" id="PS00065">
    <property type="entry name" value="D_2_HYDROXYACID_DH_1"/>
    <property type="match status" value="1"/>
</dbReference>
<dbReference type="PANTHER" id="PTHR10996">
    <property type="entry name" value="2-HYDROXYACID DEHYDROGENASE-RELATED"/>
    <property type="match status" value="1"/>
</dbReference>
<dbReference type="InterPro" id="IPR006139">
    <property type="entry name" value="D-isomer_2_OHA_DH_cat_dom"/>
</dbReference>
<evidence type="ECO:0000256" key="2">
    <source>
        <dbReference type="ARBA" id="ARBA00023027"/>
    </source>
</evidence>
<reference evidence="6 7" key="1">
    <citation type="submission" date="2024-09" db="EMBL/GenBank/DDBJ databases">
        <authorList>
            <person name="Sun Q."/>
            <person name="Mori K."/>
        </authorList>
    </citation>
    <scope>NUCLEOTIDE SEQUENCE [LARGE SCALE GENOMIC DNA]</scope>
    <source>
        <strain evidence="6 7">KCTC 22789</strain>
    </source>
</reference>
<protein>
    <submittedName>
        <fullName evidence="6">2-hydroxyacid dehydrogenase</fullName>
    </submittedName>
</protein>
<feature type="domain" description="D-isomer specific 2-hydroxyacid dehydrogenase NAD-binding" evidence="5">
    <location>
        <begin position="108"/>
        <end position="281"/>
    </location>
</feature>
<dbReference type="CDD" id="cd12156">
    <property type="entry name" value="HPPR"/>
    <property type="match status" value="1"/>
</dbReference>
<dbReference type="InterPro" id="IPR029752">
    <property type="entry name" value="D-isomer_DH_CS1"/>
</dbReference>
<organism evidence="6 7">
    <name type="scientific">Paracoccus niistensis</name>
    <dbReference type="NCBI Taxonomy" id="632935"/>
    <lineage>
        <taxon>Bacteria</taxon>
        <taxon>Pseudomonadati</taxon>
        <taxon>Pseudomonadota</taxon>
        <taxon>Alphaproteobacteria</taxon>
        <taxon>Rhodobacterales</taxon>
        <taxon>Paracoccaceae</taxon>
        <taxon>Paracoccus</taxon>
    </lineage>
</organism>
<accession>A0ABV6I7J1</accession>
<dbReference type="Pfam" id="PF00389">
    <property type="entry name" value="2-Hacid_dh"/>
    <property type="match status" value="1"/>
</dbReference>
<evidence type="ECO:0000313" key="7">
    <source>
        <dbReference type="Proteomes" id="UP001589799"/>
    </source>
</evidence>
<evidence type="ECO:0000256" key="1">
    <source>
        <dbReference type="ARBA" id="ARBA00023002"/>
    </source>
</evidence>
<dbReference type="InterPro" id="IPR050223">
    <property type="entry name" value="D-isomer_2-hydroxyacid_DH"/>
</dbReference>
<keyword evidence="1 3" id="KW-0560">Oxidoreductase</keyword>
<sequence length="315" mass="32729">MRMTRILAIGSYTDTDSAALAGMGAQALPSLDALASLPQDLRSGVEGLAYKGHAALGGDSMDLLPGLKVIANFGVGYDAIDVEAATARGIVVTNTPDVLNDDVADLAVGMLIAQNRGFEPAMAAVRSGDWSAKGDLPLARKMSGRRVGVLGLGRIGQEIAARLVPFKCEIHYWSRSPKTTPGWTFHDNPVALAQAVDDMIVAVVGGPETEGLVSAQVIEALGTDGVLVNIARGSVIDEAALIEALEEGRIRGAALDVFRGEPHVDPRLARLPNLLPLPHIGSATVETRAAMGALQRRNLQAVLAGDAAVTPVNAA</sequence>
<dbReference type="Gene3D" id="3.40.50.720">
    <property type="entry name" value="NAD(P)-binding Rossmann-like Domain"/>
    <property type="match status" value="2"/>
</dbReference>
<dbReference type="SUPFAM" id="SSF52283">
    <property type="entry name" value="Formate/glycerate dehydrogenase catalytic domain-like"/>
    <property type="match status" value="1"/>
</dbReference>
<dbReference type="PANTHER" id="PTHR10996:SF178">
    <property type="entry name" value="2-HYDROXYACID DEHYDROGENASE YGL185C-RELATED"/>
    <property type="match status" value="1"/>
</dbReference>
<dbReference type="InterPro" id="IPR006140">
    <property type="entry name" value="D-isomer_DH_NAD-bd"/>
</dbReference>
<keyword evidence="7" id="KW-1185">Reference proteome</keyword>
<dbReference type="Pfam" id="PF02826">
    <property type="entry name" value="2-Hacid_dh_C"/>
    <property type="match status" value="1"/>
</dbReference>
<comment type="similarity">
    <text evidence="3">Belongs to the D-isomer specific 2-hydroxyacid dehydrogenase family.</text>
</comment>
<dbReference type="EMBL" id="JBHLWE010000047">
    <property type="protein sequence ID" value="MFC0342182.1"/>
    <property type="molecule type" value="Genomic_DNA"/>
</dbReference>
<evidence type="ECO:0000259" key="4">
    <source>
        <dbReference type="Pfam" id="PF00389"/>
    </source>
</evidence>
<dbReference type="SUPFAM" id="SSF51735">
    <property type="entry name" value="NAD(P)-binding Rossmann-fold domains"/>
    <property type="match status" value="1"/>
</dbReference>
<dbReference type="InterPro" id="IPR036291">
    <property type="entry name" value="NAD(P)-bd_dom_sf"/>
</dbReference>
<feature type="domain" description="D-isomer specific 2-hydroxyacid dehydrogenase catalytic" evidence="4">
    <location>
        <begin position="43"/>
        <end position="313"/>
    </location>
</feature>
<evidence type="ECO:0000259" key="5">
    <source>
        <dbReference type="Pfam" id="PF02826"/>
    </source>
</evidence>